<dbReference type="AlphaFoldDB" id="A0A382MAK2"/>
<protein>
    <submittedName>
        <fullName evidence="1">Uncharacterized protein</fullName>
    </submittedName>
</protein>
<organism evidence="1">
    <name type="scientific">marine metagenome</name>
    <dbReference type="NCBI Taxonomy" id="408172"/>
    <lineage>
        <taxon>unclassified sequences</taxon>
        <taxon>metagenomes</taxon>
        <taxon>ecological metagenomes</taxon>
    </lineage>
</organism>
<evidence type="ECO:0000313" key="1">
    <source>
        <dbReference type="EMBL" id="SVC44432.1"/>
    </source>
</evidence>
<proteinExistence type="predicted"/>
<accession>A0A382MAK2</accession>
<dbReference type="PROSITE" id="PS51257">
    <property type="entry name" value="PROKAR_LIPOPROTEIN"/>
    <property type="match status" value="1"/>
</dbReference>
<gene>
    <name evidence="1" type="ORF">METZ01_LOCUS297286</name>
</gene>
<sequence length="56" mass="5909">MGPSRLGQNGQLLSGACFPYARLTGKNDHAAMTGKGIVQGCRKLDHFTMAANEDTA</sequence>
<dbReference type="EMBL" id="UINC01091564">
    <property type="protein sequence ID" value="SVC44432.1"/>
    <property type="molecule type" value="Genomic_DNA"/>
</dbReference>
<name>A0A382MAK2_9ZZZZ</name>
<reference evidence="1" key="1">
    <citation type="submission" date="2018-05" db="EMBL/GenBank/DDBJ databases">
        <authorList>
            <person name="Lanie J.A."/>
            <person name="Ng W.-L."/>
            <person name="Kazmierczak K.M."/>
            <person name="Andrzejewski T.M."/>
            <person name="Davidsen T.M."/>
            <person name="Wayne K.J."/>
            <person name="Tettelin H."/>
            <person name="Glass J.I."/>
            <person name="Rusch D."/>
            <person name="Podicherti R."/>
            <person name="Tsui H.-C.T."/>
            <person name="Winkler M.E."/>
        </authorList>
    </citation>
    <scope>NUCLEOTIDE SEQUENCE</scope>
</reference>